<name>A0A1E5L5W5_9FIRM</name>
<dbReference type="InterPro" id="IPR051599">
    <property type="entry name" value="Cell_Envelope_Assoc"/>
</dbReference>
<evidence type="ECO:0000313" key="4">
    <source>
        <dbReference type="Proteomes" id="UP000095255"/>
    </source>
</evidence>
<feature type="domain" description="DUF218" evidence="2">
    <location>
        <begin position="38"/>
        <end position="193"/>
    </location>
</feature>
<feature type="transmembrane region" description="Helical" evidence="1">
    <location>
        <begin position="6"/>
        <end position="24"/>
    </location>
</feature>
<organism evidence="3 4">
    <name type="scientific">Desulfuribacillus stibiiarsenatis</name>
    <dbReference type="NCBI Taxonomy" id="1390249"/>
    <lineage>
        <taxon>Bacteria</taxon>
        <taxon>Bacillati</taxon>
        <taxon>Bacillota</taxon>
        <taxon>Desulfuribacillia</taxon>
        <taxon>Desulfuribacillales</taxon>
        <taxon>Desulfuribacillaceae</taxon>
        <taxon>Desulfuribacillus</taxon>
    </lineage>
</organism>
<accession>A0A1E5L5W5</accession>
<evidence type="ECO:0000313" key="3">
    <source>
        <dbReference type="EMBL" id="OEH85525.1"/>
    </source>
</evidence>
<dbReference type="Proteomes" id="UP000095255">
    <property type="component" value="Unassembled WGS sequence"/>
</dbReference>
<dbReference type="STRING" id="1390249.BHU72_04485"/>
<dbReference type="GO" id="GO:0005886">
    <property type="term" value="C:plasma membrane"/>
    <property type="evidence" value="ECO:0007669"/>
    <property type="project" value="TreeGrafter"/>
</dbReference>
<keyword evidence="1" id="KW-0472">Membrane</keyword>
<reference evidence="3 4" key="1">
    <citation type="submission" date="2016-09" db="EMBL/GenBank/DDBJ databases">
        <title>Desulfuribacillus arsenicus sp. nov., an obligately anaerobic, dissimilatory arsenic- and antimonate-reducing bacterium isolated from anoxic sediments.</title>
        <authorList>
            <person name="Abin C.A."/>
            <person name="Hollibaugh J.T."/>
        </authorList>
    </citation>
    <scope>NUCLEOTIDE SEQUENCE [LARGE SCALE GENOMIC DNA]</scope>
    <source>
        <strain evidence="3 4">MLFW-2</strain>
    </source>
</reference>
<keyword evidence="4" id="KW-1185">Reference proteome</keyword>
<sequence length="203" mass="23357">MITGIIVLILGALIISFIFIQFKIHSEKNVSEDIEVKYLLILGAGLRGDEPSLSLWYRLNEGLEYLKQYPNTKVVVSGGLGPGEQYTEAEVMKQFLVDRGITEDRIIKEERATNTKENIQYTREILLQLEQQRNTVNSTFDIGTNPIQLMIITNDYHLYRSKKLAERFGFEAYGIPAKTPAVVAFKYFIREYFAVVKSFVFDR</sequence>
<dbReference type="InterPro" id="IPR003848">
    <property type="entry name" value="DUF218"/>
</dbReference>
<gene>
    <name evidence="3" type="ORF">BHU72_04485</name>
</gene>
<dbReference type="Pfam" id="PF02698">
    <property type="entry name" value="DUF218"/>
    <property type="match status" value="1"/>
</dbReference>
<dbReference type="GO" id="GO:0043164">
    <property type="term" value="P:Gram-negative-bacterium-type cell wall biogenesis"/>
    <property type="evidence" value="ECO:0007669"/>
    <property type="project" value="TreeGrafter"/>
</dbReference>
<keyword evidence="1" id="KW-1133">Transmembrane helix</keyword>
<proteinExistence type="predicted"/>
<dbReference type="Gene3D" id="3.40.50.620">
    <property type="entry name" value="HUPs"/>
    <property type="match status" value="1"/>
</dbReference>
<keyword evidence="1" id="KW-0812">Transmembrane</keyword>
<dbReference type="AlphaFoldDB" id="A0A1E5L5W5"/>
<dbReference type="PANTHER" id="PTHR30336">
    <property type="entry name" value="INNER MEMBRANE PROTEIN, PROBABLE PERMEASE"/>
    <property type="match status" value="1"/>
</dbReference>
<evidence type="ECO:0000259" key="2">
    <source>
        <dbReference type="Pfam" id="PF02698"/>
    </source>
</evidence>
<evidence type="ECO:0000256" key="1">
    <source>
        <dbReference type="SAM" id="Phobius"/>
    </source>
</evidence>
<comment type="caution">
    <text evidence="3">The sequence shown here is derived from an EMBL/GenBank/DDBJ whole genome shotgun (WGS) entry which is preliminary data.</text>
</comment>
<dbReference type="PANTHER" id="PTHR30336:SF4">
    <property type="entry name" value="ENVELOPE BIOGENESIS FACTOR ELYC"/>
    <property type="match status" value="1"/>
</dbReference>
<dbReference type="InterPro" id="IPR014729">
    <property type="entry name" value="Rossmann-like_a/b/a_fold"/>
</dbReference>
<protein>
    <recommendedName>
        <fullName evidence="2">DUF218 domain-containing protein</fullName>
    </recommendedName>
</protein>
<dbReference type="GO" id="GO:0000270">
    <property type="term" value="P:peptidoglycan metabolic process"/>
    <property type="evidence" value="ECO:0007669"/>
    <property type="project" value="TreeGrafter"/>
</dbReference>
<dbReference type="EMBL" id="MJAT01000022">
    <property type="protein sequence ID" value="OEH85525.1"/>
    <property type="molecule type" value="Genomic_DNA"/>
</dbReference>
<dbReference type="CDD" id="cd06259">
    <property type="entry name" value="YdcF-like"/>
    <property type="match status" value="1"/>
</dbReference>